<evidence type="ECO:0000256" key="3">
    <source>
        <dbReference type="ARBA" id="ARBA00022989"/>
    </source>
</evidence>
<dbReference type="EMBL" id="JACHKT010000038">
    <property type="protein sequence ID" value="MBB6005240.1"/>
    <property type="molecule type" value="Genomic_DNA"/>
</dbReference>
<keyword evidence="2 5" id="KW-0812">Transmembrane</keyword>
<accession>A0A841EY40</accession>
<keyword evidence="3 5" id="KW-1133">Transmembrane helix</keyword>
<reference evidence="6 7" key="1">
    <citation type="submission" date="2020-08" db="EMBL/GenBank/DDBJ databases">
        <title>Functional genomics of gut bacteria from endangered species of beetles.</title>
        <authorList>
            <person name="Carlos-Shanley C."/>
        </authorList>
    </citation>
    <scope>NUCLEOTIDE SEQUENCE [LARGE SCALE GENOMIC DNA]</scope>
    <source>
        <strain evidence="6 7">S00070</strain>
    </source>
</reference>
<evidence type="ECO:0000256" key="2">
    <source>
        <dbReference type="ARBA" id="ARBA00022692"/>
    </source>
</evidence>
<dbReference type="HAMAP" id="MF_01361">
    <property type="entry name" value="UPF0391"/>
    <property type="match status" value="1"/>
</dbReference>
<keyword evidence="4 5" id="KW-0472">Membrane</keyword>
<gene>
    <name evidence="6" type="ORF">HNP25_003912</name>
</gene>
<dbReference type="RefSeq" id="WP_184136880.1">
    <property type="nucleotide sequence ID" value="NZ_JACHKT010000038.1"/>
</dbReference>
<dbReference type="PIRSF" id="PIRSF036466">
    <property type="entry name" value="UCP036466"/>
    <property type="match status" value="1"/>
</dbReference>
<protein>
    <submittedName>
        <fullName evidence="6">Uncharacterized membrane protein YtjA (UPF0391 family)</fullName>
    </submittedName>
</protein>
<evidence type="ECO:0000313" key="7">
    <source>
        <dbReference type="Proteomes" id="UP000524404"/>
    </source>
</evidence>
<evidence type="ECO:0000256" key="1">
    <source>
        <dbReference type="ARBA" id="ARBA00022475"/>
    </source>
</evidence>
<evidence type="ECO:0000256" key="4">
    <source>
        <dbReference type="ARBA" id="ARBA00023136"/>
    </source>
</evidence>
<organism evidence="6 7">
    <name type="scientific">Arcicella rosea</name>
    <dbReference type="NCBI Taxonomy" id="502909"/>
    <lineage>
        <taxon>Bacteria</taxon>
        <taxon>Pseudomonadati</taxon>
        <taxon>Bacteroidota</taxon>
        <taxon>Cytophagia</taxon>
        <taxon>Cytophagales</taxon>
        <taxon>Flectobacillaceae</taxon>
        <taxon>Arcicella</taxon>
    </lineage>
</organism>
<dbReference type="GO" id="GO:0005886">
    <property type="term" value="C:plasma membrane"/>
    <property type="evidence" value="ECO:0007669"/>
    <property type="project" value="InterPro"/>
</dbReference>
<dbReference type="Pfam" id="PF07043">
    <property type="entry name" value="DUF1328"/>
    <property type="match status" value="1"/>
</dbReference>
<dbReference type="InterPro" id="IPR009760">
    <property type="entry name" value="DUF1328"/>
</dbReference>
<proteinExistence type="inferred from homology"/>
<keyword evidence="7" id="KW-1185">Reference proteome</keyword>
<keyword evidence="1" id="KW-1003">Cell membrane</keyword>
<comment type="caution">
    <text evidence="6">The sequence shown here is derived from an EMBL/GenBank/DDBJ whole genome shotgun (WGS) entry which is preliminary data.</text>
</comment>
<dbReference type="NCBIfam" id="NF010229">
    <property type="entry name" value="PRK13682.1-4"/>
    <property type="match status" value="1"/>
</dbReference>
<dbReference type="NCBIfam" id="NF010226">
    <property type="entry name" value="PRK13682.1-1"/>
    <property type="match status" value="1"/>
</dbReference>
<feature type="transmembrane region" description="Helical" evidence="5">
    <location>
        <begin position="29"/>
        <end position="47"/>
    </location>
</feature>
<dbReference type="AlphaFoldDB" id="A0A841EY40"/>
<dbReference type="Proteomes" id="UP000524404">
    <property type="component" value="Unassembled WGS sequence"/>
</dbReference>
<evidence type="ECO:0000313" key="6">
    <source>
        <dbReference type="EMBL" id="MBB6005240.1"/>
    </source>
</evidence>
<evidence type="ECO:0000256" key="5">
    <source>
        <dbReference type="SAM" id="Phobius"/>
    </source>
</evidence>
<name>A0A841EY40_9BACT</name>
<sequence length="53" mass="5887">MIRWSITFLIIALVAAVFGFGGIAANAAYFAKILFFVALIFAVFSFLRGRRNN</sequence>